<keyword evidence="1" id="KW-0472">Membrane</keyword>
<dbReference type="EMBL" id="NEVH01002989">
    <property type="protein sequence ID" value="PNF41050.1"/>
    <property type="molecule type" value="Genomic_DNA"/>
</dbReference>
<sequence>MLELVNIFNDSNTTSEYYYAVGIEQKFLNDTYNISPVVLLLPTLFLFPSPAWLTVFSIFIELCLHMWTHKTNKYCKDSRLRYRSPLHVLSSQFCALCKSRRNAQKISRLQDARALKVYSRKPKYCTYVERVSVVT</sequence>
<accession>A0A2J7RJQ2</accession>
<gene>
    <name evidence="2" type="ORF">B7P43_G07675</name>
</gene>
<dbReference type="InParanoid" id="A0A2J7RJQ2"/>
<keyword evidence="1" id="KW-1133">Transmembrane helix</keyword>
<evidence type="ECO:0000256" key="1">
    <source>
        <dbReference type="SAM" id="Phobius"/>
    </source>
</evidence>
<reference evidence="2 3" key="1">
    <citation type="submission" date="2017-12" db="EMBL/GenBank/DDBJ databases">
        <title>Hemimetabolous genomes reveal molecular basis of termite eusociality.</title>
        <authorList>
            <person name="Harrison M.C."/>
            <person name="Jongepier E."/>
            <person name="Robertson H.M."/>
            <person name="Arning N."/>
            <person name="Bitard-Feildel T."/>
            <person name="Chao H."/>
            <person name="Childers C.P."/>
            <person name="Dinh H."/>
            <person name="Doddapaneni H."/>
            <person name="Dugan S."/>
            <person name="Gowin J."/>
            <person name="Greiner C."/>
            <person name="Han Y."/>
            <person name="Hu H."/>
            <person name="Hughes D.S.T."/>
            <person name="Huylmans A.-K."/>
            <person name="Kemena C."/>
            <person name="Kremer L.P.M."/>
            <person name="Lee S.L."/>
            <person name="Lopez-Ezquerra A."/>
            <person name="Mallet L."/>
            <person name="Monroy-Kuhn J.M."/>
            <person name="Moser A."/>
            <person name="Murali S.C."/>
            <person name="Muzny D.M."/>
            <person name="Otani S."/>
            <person name="Piulachs M.-D."/>
            <person name="Poelchau M."/>
            <person name="Qu J."/>
            <person name="Schaub F."/>
            <person name="Wada-Katsumata A."/>
            <person name="Worley K.C."/>
            <person name="Xie Q."/>
            <person name="Ylla G."/>
            <person name="Poulsen M."/>
            <person name="Gibbs R.A."/>
            <person name="Schal C."/>
            <person name="Richards S."/>
            <person name="Belles X."/>
            <person name="Korb J."/>
            <person name="Bornberg-Bauer E."/>
        </authorList>
    </citation>
    <scope>NUCLEOTIDE SEQUENCE [LARGE SCALE GENOMIC DNA]</scope>
    <source>
        <tissue evidence="2">Whole body</tissue>
    </source>
</reference>
<keyword evidence="3" id="KW-1185">Reference proteome</keyword>
<evidence type="ECO:0000313" key="3">
    <source>
        <dbReference type="Proteomes" id="UP000235965"/>
    </source>
</evidence>
<keyword evidence="1" id="KW-0812">Transmembrane</keyword>
<dbReference type="Proteomes" id="UP000235965">
    <property type="component" value="Unassembled WGS sequence"/>
</dbReference>
<protein>
    <submittedName>
        <fullName evidence="2">Uncharacterized protein</fullName>
    </submittedName>
</protein>
<dbReference type="OrthoDB" id="7042322at2759"/>
<feature type="transmembrane region" description="Helical" evidence="1">
    <location>
        <begin position="37"/>
        <end position="64"/>
    </location>
</feature>
<organism evidence="2 3">
    <name type="scientific">Cryptotermes secundus</name>
    <dbReference type="NCBI Taxonomy" id="105785"/>
    <lineage>
        <taxon>Eukaryota</taxon>
        <taxon>Metazoa</taxon>
        <taxon>Ecdysozoa</taxon>
        <taxon>Arthropoda</taxon>
        <taxon>Hexapoda</taxon>
        <taxon>Insecta</taxon>
        <taxon>Pterygota</taxon>
        <taxon>Neoptera</taxon>
        <taxon>Polyneoptera</taxon>
        <taxon>Dictyoptera</taxon>
        <taxon>Blattodea</taxon>
        <taxon>Blattoidea</taxon>
        <taxon>Termitoidae</taxon>
        <taxon>Kalotermitidae</taxon>
        <taxon>Cryptotermitinae</taxon>
        <taxon>Cryptotermes</taxon>
    </lineage>
</organism>
<evidence type="ECO:0000313" key="2">
    <source>
        <dbReference type="EMBL" id="PNF41050.1"/>
    </source>
</evidence>
<proteinExistence type="predicted"/>
<dbReference type="AlphaFoldDB" id="A0A2J7RJQ2"/>
<name>A0A2J7RJQ2_9NEOP</name>
<comment type="caution">
    <text evidence="2">The sequence shown here is derived from an EMBL/GenBank/DDBJ whole genome shotgun (WGS) entry which is preliminary data.</text>
</comment>